<sequence length="72" mass="8506">MAEREKMKREHLNELFLELAAALVDYENKLRTTVTWKVIYKRVSLMGNPEKGAAEVLNQWENDGKKITKWEL</sequence>
<proteinExistence type="predicted"/>
<gene>
    <name evidence="1" type="ORF">L2E82_37569</name>
</gene>
<evidence type="ECO:0000313" key="1">
    <source>
        <dbReference type="EMBL" id="KAI3708400.1"/>
    </source>
</evidence>
<organism evidence="1 2">
    <name type="scientific">Cichorium intybus</name>
    <name type="common">Chicory</name>
    <dbReference type="NCBI Taxonomy" id="13427"/>
    <lineage>
        <taxon>Eukaryota</taxon>
        <taxon>Viridiplantae</taxon>
        <taxon>Streptophyta</taxon>
        <taxon>Embryophyta</taxon>
        <taxon>Tracheophyta</taxon>
        <taxon>Spermatophyta</taxon>
        <taxon>Magnoliopsida</taxon>
        <taxon>eudicotyledons</taxon>
        <taxon>Gunneridae</taxon>
        <taxon>Pentapetalae</taxon>
        <taxon>asterids</taxon>
        <taxon>campanulids</taxon>
        <taxon>Asterales</taxon>
        <taxon>Asteraceae</taxon>
        <taxon>Cichorioideae</taxon>
        <taxon>Cichorieae</taxon>
        <taxon>Cichoriinae</taxon>
        <taxon>Cichorium</taxon>
    </lineage>
</organism>
<dbReference type="EMBL" id="CM042015">
    <property type="protein sequence ID" value="KAI3708400.1"/>
    <property type="molecule type" value="Genomic_DNA"/>
</dbReference>
<evidence type="ECO:0000313" key="2">
    <source>
        <dbReference type="Proteomes" id="UP001055811"/>
    </source>
</evidence>
<name>A0ACB9AIY6_CICIN</name>
<protein>
    <submittedName>
        <fullName evidence="1">Uncharacterized protein</fullName>
    </submittedName>
</protein>
<accession>A0ACB9AIY6</accession>
<reference evidence="1 2" key="2">
    <citation type="journal article" date="2022" name="Mol. Ecol. Resour.">
        <title>The genomes of chicory, endive, great burdock and yacon provide insights into Asteraceae paleo-polyploidization history and plant inulin production.</title>
        <authorList>
            <person name="Fan W."/>
            <person name="Wang S."/>
            <person name="Wang H."/>
            <person name="Wang A."/>
            <person name="Jiang F."/>
            <person name="Liu H."/>
            <person name="Zhao H."/>
            <person name="Xu D."/>
            <person name="Zhang Y."/>
        </authorList>
    </citation>
    <scope>NUCLEOTIDE SEQUENCE [LARGE SCALE GENOMIC DNA]</scope>
    <source>
        <strain evidence="2">cv. Punajuju</strain>
        <tissue evidence="1">Leaves</tissue>
    </source>
</reference>
<comment type="caution">
    <text evidence="1">The sequence shown here is derived from an EMBL/GenBank/DDBJ whole genome shotgun (WGS) entry which is preliminary data.</text>
</comment>
<keyword evidence="2" id="KW-1185">Reference proteome</keyword>
<reference evidence="2" key="1">
    <citation type="journal article" date="2022" name="Mol. Ecol. Resour.">
        <title>The genomes of chicory, endive, great burdock and yacon provide insights into Asteraceae palaeo-polyploidization history and plant inulin production.</title>
        <authorList>
            <person name="Fan W."/>
            <person name="Wang S."/>
            <person name="Wang H."/>
            <person name="Wang A."/>
            <person name="Jiang F."/>
            <person name="Liu H."/>
            <person name="Zhao H."/>
            <person name="Xu D."/>
            <person name="Zhang Y."/>
        </authorList>
    </citation>
    <scope>NUCLEOTIDE SEQUENCE [LARGE SCALE GENOMIC DNA]</scope>
    <source>
        <strain evidence="2">cv. Punajuju</strain>
    </source>
</reference>
<dbReference type="Proteomes" id="UP001055811">
    <property type="component" value="Linkage Group LG07"/>
</dbReference>